<proteinExistence type="predicted"/>
<gene>
    <name evidence="1" type="ORF">F2Q69_00059697</name>
</gene>
<reference evidence="1" key="1">
    <citation type="submission" date="2019-12" db="EMBL/GenBank/DDBJ databases">
        <title>Genome sequencing and annotation of Brassica cretica.</title>
        <authorList>
            <person name="Studholme D.J."/>
            <person name="Sarris P."/>
        </authorList>
    </citation>
    <scope>NUCLEOTIDE SEQUENCE</scope>
    <source>
        <strain evidence="1">PFS-109/04</strain>
        <tissue evidence="1">Leaf</tissue>
    </source>
</reference>
<dbReference type="AlphaFoldDB" id="A0A8S9RP25"/>
<name>A0A8S9RP25_BRACR</name>
<sequence length="106" mass="12368">MLIAQDHDANEILKTGGIQLAYRYLEAVQHMDYDFRDRKPQTKAHQERLVAGKVTLRGIISTFPLTRNSKLYRIRNLTERPNCLEKFTGASARHAFFYQTLADERK</sequence>
<comment type="caution">
    <text evidence="1">The sequence shown here is derived from an EMBL/GenBank/DDBJ whole genome shotgun (WGS) entry which is preliminary data.</text>
</comment>
<evidence type="ECO:0000313" key="1">
    <source>
        <dbReference type="EMBL" id="KAF3574663.1"/>
    </source>
</evidence>
<accession>A0A8S9RP25</accession>
<organism evidence="1 2">
    <name type="scientific">Brassica cretica</name>
    <name type="common">Mustard</name>
    <dbReference type="NCBI Taxonomy" id="69181"/>
    <lineage>
        <taxon>Eukaryota</taxon>
        <taxon>Viridiplantae</taxon>
        <taxon>Streptophyta</taxon>
        <taxon>Embryophyta</taxon>
        <taxon>Tracheophyta</taxon>
        <taxon>Spermatophyta</taxon>
        <taxon>Magnoliopsida</taxon>
        <taxon>eudicotyledons</taxon>
        <taxon>Gunneridae</taxon>
        <taxon>Pentapetalae</taxon>
        <taxon>rosids</taxon>
        <taxon>malvids</taxon>
        <taxon>Brassicales</taxon>
        <taxon>Brassicaceae</taxon>
        <taxon>Brassiceae</taxon>
        <taxon>Brassica</taxon>
    </lineage>
</organism>
<dbReference type="EMBL" id="QGKX02000095">
    <property type="protein sequence ID" value="KAF3574663.1"/>
    <property type="molecule type" value="Genomic_DNA"/>
</dbReference>
<evidence type="ECO:0000313" key="2">
    <source>
        <dbReference type="Proteomes" id="UP000712600"/>
    </source>
</evidence>
<dbReference type="Proteomes" id="UP000712600">
    <property type="component" value="Unassembled WGS sequence"/>
</dbReference>
<protein>
    <submittedName>
        <fullName evidence="1">Uncharacterized protein</fullName>
    </submittedName>
</protein>